<feature type="transmembrane region" description="Helical" evidence="2">
    <location>
        <begin position="163"/>
        <end position="181"/>
    </location>
</feature>
<keyword evidence="2" id="KW-0812">Transmembrane</keyword>
<evidence type="ECO:0000256" key="1">
    <source>
        <dbReference type="SAM" id="MobiDB-lite"/>
    </source>
</evidence>
<dbReference type="EMBL" id="VZRA01000004">
    <property type="protein sequence ID" value="KAB0669006.1"/>
    <property type="molecule type" value="Genomic_DNA"/>
</dbReference>
<reference evidence="3 4" key="1">
    <citation type="journal article" date="2020" name="Microorganisms">
        <title>Description of Three Novel Members in the Family Geobacteraceae, Oryzomonas japonicum gen. nov., sp. nov., Oryzomonas sagensis sp. nov., and Oryzomonas ruber sp. nov.</title>
        <authorList>
            <person name="Xu Z."/>
            <person name="Masuda Y."/>
            <person name="Hayakawa C."/>
            <person name="Ushijima N."/>
            <person name="Kawano K."/>
            <person name="Shiratori Y."/>
            <person name="Senoo K."/>
            <person name="Itoh H."/>
        </authorList>
    </citation>
    <scope>NUCLEOTIDE SEQUENCE [LARGE SCALE GENOMIC DNA]</scope>
    <source>
        <strain evidence="3 4">Red100</strain>
    </source>
</reference>
<keyword evidence="4" id="KW-1185">Reference proteome</keyword>
<feature type="region of interest" description="Disordered" evidence="1">
    <location>
        <begin position="1"/>
        <end position="23"/>
    </location>
</feature>
<protein>
    <submittedName>
        <fullName evidence="3">Type II secretion system protein</fullName>
    </submittedName>
</protein>
<organism evidence="3 4">
    <name type="scientific">Oryzomonas sagensis</name>
    <dbReference type="NCBI Taxonomy" id="2603857"/>
    <lineage>
        <taxon>Bacteria</taxon>
        <taxon>Pseudomonadati</taxon>
        <taxon>Thermodesulfobacteriota</taxon>
        <taxon>Desulfuromonadia</taxon>
        <taxon>Geobacterales</taxon>
        <taxon>Geobacteraceae</taxon>
        <taxon>Oryzomonas</taxon>
    </lineage>
</organism>
<evidence type="ECO:0000256" key="2">
    <source>
        <dbReference type="SAM" id="Phobius"/>
    </source>
</evidence>
<gene>
    <name evidence="3" type="ORF">F6V30_14310</name>
</gene>
<feature type="transmembrane region" description="Helical" evidence="2">
    <location>
        <begin position="69"/>
        <end position="92"/>
    </location>
</feature>
<sequence>MSTEQQQPKRGRGKPLGTRKENPREIIMKVALTHDEDTEIREAAAVAGEKPSAFVRSAALARCRNTQGFFLLEAIITITLLGMVAAIGITHFSSPVDQGRQFAANIIATEASARAAQAGPNQELAEKLYGKPQAQAPAGTFPPLASVQPQRPQAPKQPSIFDAWTIGFMVIVVAIFGGAYCRSRRDQ</sequence>
<name>A0ABQ6TLV9_9BACT</name>
<dbReference type="Proteomes" id="UP000798046">
    <property type="component" value="Unassembled WGS sequence"/>
</dbReference>
<dbReference type="RefSeq" id="WP_151157637.1">
    <property type="nucleotide sequence ID" value="NZ_VZRA01000004.1"/>
</dbReference>
<keyword evidence="2" id="KW-0472">Membrane</keyword>
<evidence type="ECO:0000313" key="3">
    <source>
        <dbReference type="EMBL" id="KAB0669006.1"/>
    </source>
</evidence>
<comment type="caution">
    <text evidence="3">The sequence shown here is derived from an EMBL/GenBank/DDBJ whole genome shotgun (WGS) entry which is preliminary data.</text>
</comment>
<evidence type="ECO:0000313" key="4">
    <source>
        <dbReference type="Proteomes" id="UP000798046"/>
    </source>
</evidence>
<proteinExistence type="predicted"/>
<accession>A0ABQ6TLV9</accession>
<keyword evidence="2" id="KW-1133">Transmembrane helix</keyword>